<feature type="domain" description="Multidrug resistance protein MdtA-like C-terminal permuted SH3" evidence="7">
    <location>
        <begin position="270"/>
        <end position="335"/>
    </location>
</feature>
<feature type="domain" description="Multidrug resistance protein MdtA-like barrel-sandwich hybrid" evidence="5">
    <location>
        <begin position="57"/>
        <end position="184"/>
    </location>
</feature>
<dbReference type="InterPro" id="IPR006143">
    <property type="entry name" value="RND_pump_MFP"/>
</dbReference>
<gene>
    <name evidence="8" type="ORF">HND93_27035</name>
</gene>
<feature type="domain" description="CusB-like beta-barrel" evidence="6">
    <location>
        <begin position="191"/>
        <end position="262"/>
    </location>
</feature>
<dbReference type="NCBIfam" id="TIGR01730">
    <property type="entry name" value="RND_mfp"/>
    <property type="match status" value="1"/>
</dbReference>
<sequence length="362" mass="39022">MALLLGGLWWFNEFRNRMIADFFAGNKPPPTPVAVAEATLETVPKFLTAIGTLEAVRQVTVSPEVAGRITQIFFESGAAVKAGAPLVQLNDQTEQADLLAQRAQARLAELNLERSLSLRRNQAGPQTTVDQNRAELDEVNANIKRTESTIAQKLIRAPFDGNLGIRQVNVGQYLTAGATVVTLTDLSTLLVNFTLPEQSRERIHVGQELRIASDAFPGRSFPATITTIEPQVSEDTRAIKVQGTLENRDRVLLPGMFANVQVVLPPETGVVVVPETAVDYTLYGDSVFVVREKPGSDGKPALTAERVPVTAGDRGANRVEIRRGVKPGERVIVSGQLKLSNGAAVTIAEGAAPPTPERIPVN</sequence>
<evidence type="ECO:0000256" key="4">
    <source>
        <dbReference type="SAM" id="Coils"/>
    </source>
</evidence>
<name>A0ABX2TGK3_9PROT</name>
<evidence type="ECO:0000259" key="7">
    <source>
        <dbReference type="Pfam" id="PF25967"/>
    </source>
</evidence>
<comment type="similarity">
    <text evidence="2">Belongs to the membrane fusion protein (MFP) (TC 8.A.1) family.</text>
</comment>
<reference evidence="8 9" key="1">
    <citation type="submission" date="2020-05" db="EMBL/GenBank/DDBJ databases">
        <title>Azospirillum oleiclasticum sp. nov, a nitrogen-fixing and heavy crude oil-emulsifying bacterium isolated from the crude oil of Yumen Oilfield.</title>
        <authorList>
            <person name="Wu D."/>
            <person name="Cai M."/>
            <person name="Zhang X."/>
        </authorList>
    </citation>
    <scope>NUCLEOTIDE SEQUENCE [LARGE SCALE GENOMIC DNA]</scope>
    <source>
        <strain evidence="8 9">ROY-1-1-2</strain>
    </source>
</reference>
<dbReference type="Pfam" id="PF25917">
    <property type="entry name" value="BSH_RND"/>
    <property type="match status" value="1"/>
</dbReference>
<evidence type="ECO:0000259" key="5">
    <source>
        <dbReference type="Pfam" id="PF25917"/>
    </source>
</evidence>
<evidence type="ECO:0000259" key="6">
    <source>
        <dbReference type="Pfam" id="PF25954"/>
    </source>
</evidence>
<dbReference type="PANTHER" id="PTHR30469">
    <property type="entry name" value="MULTIDRUG RESISTANCE PROTEIN MDTA"/>
    <property type="match status" value="1"/>
</dbReference>
<dbReference type="InterPro" id="IPR058625">
    <property type="entry name" value="MdtA-like_BSH"/>
</dbReference>
<dbReference type="Pfam" id="PF25954">
    <property type="entry name" value="Beta-barrel_RND_2"/>
    <property type="match status" value="1"/>
</dbReference>
<dbReference type="InterPro" id="IPR058792">
    <property type="entry name" value="Beta-barrel_RND_2"/>
</dbReference>
<evidence type="ECO:0000256" key="3">
    <source>
        <dbReference type="ARBA" id="ARBA00022448"/>
    </source>
</evidence>
<dbReference type="Gene3D" id="2.40.50.100">
    <property type="match status" value="1"/>
</dbReference>
<organism evidence="8 9">
    <name type="scientific">Azospirillum oleiclasticum</name>
    <dbReference type="NCBI Taxonomy" id="2735135"/>
    <lineage>
        <taxon>Bacteria</taxon>
        <taxon>Pseudomonadati</taxon>
        <taxon>Pseudomonadota</taxon>
        <taxon>Alphaproteobacteria</taxon>
        <taxon>Rhodospirillales</taxon>
        <taxon>Azospirillaceae</taxon>
        <taxon>Azospirillum</taxon>
    </lineage>
</organism>
<evidence type="ECO:0000313" key="9">
    <source>
        <dbReference type="Proteomes" id="UP000584642"/>
    </source>
</evidence>
<accession>A0ABX2TGK3</accession>
<comment type="subcellular location">
    <subcellularLocation>
        <location evidence="1">Cell envelope</location>
    </subcellularLocation>
</comment>
<dbReference type="Gene3D" id="2.40.30.170">
    <property type="match status" value="1"/>
</dbReference>
<dbReference type="InterPro" id="IPR058627">
    <property type="entry name" value="MdtA-like_C"/>
</dbReference>
<feature type="coiled-coil region" evidence="4">
    <location>
        <begin position="86"/>
        <end position="156"/>
    </location>
</feature>
<dbReference type="Gene3D" id="2.40.420.20">
    <property type="match status" value="1"/>
</dbReference>
<evidence type="ECO:0000256" key="2">
    <source>
        <dbReference type="ARBA" id="ARBA00009477"/>
    </source>
</evidence>
<comment type="caution">
    <text evidence="8">The sequence shown here is derived from an EMBL/GenBank/DDBJ whole genome shotgun (WGS) entry which is preliminary data.</text>
</comment>
<evidence type="ECO:0000313" key="8">
    <source>
        <dbReference type="EMBL" id="NYZ23371.1"/>
    </source>
</evidence>
<dbReference type="EMBL" id="JABFDB010000027">
    <property type="protein sequence ID" value="NYZ23371.1"/>
    <property type="molecule type" value="Genomic_DNA"/>
</dbReference>
<dbReference type="SUPFAM" id="SSF111369">
    <property type="entry name" value="HlyD-like secretion proteins"/>
    <property type="match status" value="1"/>
</dbReference>
<dbReference type="Gene3D" id="1.10.287.470">
    <property type="entry name" value="Helix hairpin bin"/>
    <property type="match status" value="1"/>
</dbReference>
<dbReference type="PANTHER" id="PTHR30469:SF29">
    <property type="entry name" value="BLR2860 PROTEIN"/>
    <property type="match status" value="1"/>
</dbReference>
<keyword evidence="9" id="KW-1185">Reference proteome</keyword>
<keyword evidence="4" id="KW-0175">Coiled coil</keyword>
<dbReference type="Pfam" id="PF25967">
    <property type="entry name" value="RND-MFP_C"/>
    <property type="match status" value="1"/>
</dbReference>
<keyword evidence="3" id="KW-0813">Transport</keyword>
<proteinExistence type="inferred from homology"/>
<evidence type="ECO:0000256" key="1">
    <source>
        <dbReference type="ARBA" id="ARBA00004196"/>
    </source>
</evidence>
<protein>
    <submittedName>
        <fullName evidence="8">Efflux RND transporter periplasmic adaptor subunit</fullName>
    </submittedName>
</protein>
<dbReference type="Proteomes" id="UP000584642">
    <property type="component" value="Unassembled WGS sequence"/>
</dbReference>